<dbReference type="Proteomes" id="UP000887576">
    <property type="component" value="Unplaced"/>
</dbReference>
<proteinExistence type="predicted"/>
<protein>
    <submittedName>
        <fullName evidence="2">Uncharacterized protein</fullName>
    </submittedName>
</protein>
<reference evidence="2" key="1">
    <citation type="submission" date="2022-11" db="UniProtKB">
        <authorList>
            <consortium name="WormBaseParasite"/>
        </authorList>
    </citation>
    <scope>IDENTIFICATION</scope>
</reference>
<sequence>MKTSELIKAVRFGRSIPEDYLLSRSIRSDFQHYASVKGHLGTITRAIFDRTGEYLITTGEDSKIKLWDVKQCLLYFSFPECNSFVLDMDISFDNQYLAVGTVYEELIIYSLQNGQKIKIFKPFKDESVTSVMFSSYFELDSRFLIVIANGIIFYQFNPINFDVL</sequence>
<evidence type="ECO:0000313" key="2">
    <source>
        <dbReference type="WBParaSite" id="JU765_v2.g8170.t1"/>
    </source>
</evidence>
<evidence type="ECO:0000313" key="1">
    <source>
        <dbReference type="Proteomes" id="UP000887576"/>
    </source>
</evidence>
<dbReference type="WBParaSite" id="JU765_v2.g8170.t1">
    <property type="protein sequence ID" value="JU765_v2.g8170.t1"/>
    <property type="gene ID" value="JU765_v2.g8170"/>
</dbReference>
<name>A0AC34RMH1_9BILA</name>
<accession>A0AC34RMH1</accession>
<organism evidence="1 2">
    <name type="scientific">Panagrolaimus sp. JU765</name>
    <dbReference type="NCBI Taxonomy" id="591449"/>
    <lineage>
        <taxon>Eukaryota</taxon>
        <taxon>Metazoa</taxon>
        <taxon>Ecdysozoa</taxon>
        <taxon>Nematoda</taxon>
        <taxon>Chromadorea</taxon>
        <taxon>Rhabditida</taxon>
        <taxon>Tylenchina</taxon>
        <taxon>Panagrolaimomorpha</taxon>
        <taxon>Panagrolaimoidea</taxon>
        <taxon>Panagrolaimidae</taxon>
        <taxon>Panagrolaimus</taxon>
    </lineage>
</organism>